<evidence type="ECO:0000313" key="2">
    <source>
        <dbReference type="EMBL" id="MPC15999.1"/>
    </source>
</evidence>
<sequence length="111" mass="12202">MGEASPQTRHVPTVLKYELLCLPVPNNQRRLKADAVPHCAAVRDPVVRHLGSEDTEVTAREQHIGLGLHSELHLPSPPRDDASSQNQDVVPLEAAPTVKGMNIQNVELKHK</sequence>
<dbReference type="EMBL" id="VSRR010000469">
    <property type="protein sequence ID" value="MPC15999.1"/>
    <property type="molecule type" value="Genomic_DNA"/>
</dbReference>
<accession>A0A5B7D2X5</accession>
<proteinExistence type="predicted"/>
<comment type="caution">
    <text evidence="2">The sequence shown here is derived from an EMBL/GenBank/DDBJ whole genome shotgun (WGS) entry which is preliminary data.</text>
</comment>
<dbReference type="Proteomes" id="UP000324222">
    <property type="component" value="Unassembled WGS sequence"/>
</dbReference>
<feature type="compositionally biased region" description="Basic and acidic residues" evidence="1">
    <location>
        <begin position="52"/>
        <end position="63"/>
    </location>
</feature>
<keyword evidence="3" id="KW-1185">Reference proteome</keyword>
<protein>
    <submittedName>
        <fullName evidence="2">Uncharacterized protein</fullName>
    </submittedName>
</protein>
<name>A0A5B7D2X5_PORTR</name>
<dbReference type="AlphaFoldDB" id="A0A5B7D2X5"/>
<feature type="region of interest" description="Disordered" evidence="1">
    <location>
        <begin position="52"/>
        <end position="96"/>
    </location>
</feature>
<reference evidence="2 3" key="1">
    <citation type="submission" date="2019-05" db="EMBL/GenBank/DDBJ databases">
        <title>Another draft genome of Portunus trituberculatus and its Hox gene families provides insights of decapod evolution.</title>
        <authorList>
            <person name="Jeong J.-H."/>
            <person name="Song I."/>
            <person name="Kim S."/>
            <person name="Choi T."/>
            <person name="Kim D."/>
            <person name="Ryu S."/>
            <person name="Kim W."/>
        </authorList>
    </citation>
    <scope>NUCLEOTIDE SEQUENCE [LARGE SCALE GENOMIC DNA]</scope>
    <source>
        <tissue evidence="2">Muscle</tissue>
    </source>
</reference>
<evidence type="ECO:0000256" key="1">
    <source>
        <dbReference type="SAM" id="MobiDB-lite"/>
    </source>
</evidence>
<gene>
    <name evidence="2" type="ORF">E2C01_008807</name>
</gene>
<evidence type="ECO:0000313" key="3">
    <source>
        <dbReference type="Proteomes" id="UP000324222"/>
    </source>
</evidence>
<organism evidence="2 3">
    <name type="scientific">Portunus trituberculatus</name>
    <name type="common">Swimming crab</name>
    <name type="synonym">Neptunus trituberculatus</name>
    <dbReference type="NCBI Taxonomy" id="210409"/>
    <lineage>
        <taxon>Eukaryota</taxon>
        <taxon>Metazoa</taxon>
        <taxon>Ecdysozoa</taxon>
        <taxon>Arthropoda</taxon>
        <taxon>Crustacea</taxon>
        <taxon>Multicrustacea</taxon>
        <taxon>Malacostraca</taxon>
        <taxon>Eumalacostraca</taxon>
        <taxon>Eucarida</taxon>
        <taxon>Decapoda</taxon>
        <taxon>Pleocyemata</taxon>
        <taxon>Brachyura</taxon>
        <taxon>Eubrachyura</taxon>
        <taxon>Portunoidea</taxon>
        <taxon>Portunidae</taxon>
        <taxon>Portuninae</taxon>
        <taxon>Portunus</taxon>
    </lineage>
</organism>